<gene>
    <name evidence="8" type="ORF">SCD90_05640</name>
</gene>
<dbReference type="SUPFAM" id="SSF90002">
    <property type="entry name" value="Hypothetical protein YjiA, C-terminal domain"/>
    <property type="match status" value="1"/>
</dbReference>
<evidence type="ECO:0000256" key="4">
    <source>
        <dbReference type="ARBA" id="ARBA00034320"/>
    </source>
</evidence>
<dbReference type="Gene3D" id="3.30.1220.10">
    <property type="entry name" value="CobW-like, C-terminal domain"/>
    <property type="match status" value="1"/>
</dbReference>
<dbReference type="Pfam" id="PF02492">
    <property type="entry name" value="cobW"/>
    <property type="match status" value="1"/>
</dbReference>
<evidence type="ECO:0000256" key="2">
    <source>
        <dbReference type="ARBA" id="ARBA00022801"/>
    </source>
</evidence>
<dbReference type="InterPro" id="IPR011629">
    <property type="entry name" value="CobW-like_C"/>
</dbReference>
<dbReference type="EMBL" id="JAXAFJ010000002">
    <property type="protein sequence ID" value="MDX6805539.1"/>
    <property type="molecule type" value="Genomic_DNA"/>
</dbReference>
<dbReference type="Gene3D" id="3.40.50.300">
    <property type="entry name" value="P-loop containing nucleotide triphosphate hydrolases"/>
    <property type="match status" value="1"/>
</dbReference>
<evidence type="ECO:0000256" key="6">
    <source>
        <dbReference type="ARBA" id="ARBA00049117"/>
    </source>
</evidence>
<keyword evidence="9" id="KW-1185">Reference proteome</keyword>
<dbReference type="InterPro" id="IPR003495">
    <property type="entry name" value="CobW/HypB/UreG_nucleotide-bd"/>
</dbReference>
<evidence type="ECO:0000256" key="1">
    <source>
        <dbReference type="ARBA" id="ARBA00022741"/>
    </source>
</evidence>
<dbReference type="SMART" id="SM00833">
    <property type="entry name" value="CobW_C"/>
    <property type="match status" value="1"/>
</dbReference>
<dbReference type="InterPro" id="IPR027417">
    <property type="entry name" value="P-loop_NTPase"/>
</dbReference>
<evidence type="ECO:0000259" key="7">
    <source>
        <dbReference type="SMART" id="SM00833"/>
    </source>
</evidence>
<dbReference type="RefSeq" id="WP_319843650.1">
    <property type="nucleotide sequence ID" value="NZ_JAXAFJ010000002.1"/>
</dbReference>
<feature type="domain" description="CobW C-terminal" evidence="7">
    <location>
        <begin position="236"/>
        <end position="330"/>
    </location>
</feature>
<name>A0ABU4RN58_9HYPH</name>
<dbReference type="InterPro" id="IPR036627">
    <property type="entry name" value="CobW-likC_sf"/>
</dbReference>
<dbReference type="Pfam" id="PF07683">
    <property type="entry name" value="CobW_C"/>
    <property type="match status" value="1"/>
</dbReference>
<evidence type="ECO:0000313" key="8">
    <source>
        <dbReference type="EMBL" id="MDX6805539.1"/>
    </source>
</evidence>
<comment type="caution">
    <text evidence="8">The sequence shown here is derived from an EMBL/GenBank/DDBJ whole genome shotgun (WGS) entry which is preliminary data.</text>
</comment>
<evidence type="ECO:0000313" key="9">
    <source>
        <dbReference type="Proteomes" id="UP001274321"/>
    </source>
</evidence>
<proteinExistence type="inferred from homology"/>
<accession>A0ABU4RN58</accession>
<sequence length="349" mass="37422">MAQTQRPDAVTPVFLLTGFLGSGKTSLIRRLMESPHLTDTALVINEFGEVGLDQLFVQSAVENTLLLENGCVCCSIRGDLVDTITDLFARAANGEIPAFSRVIVETTGLADPQPIIAALQTIRSSRPVVLGKVIVTVDGVLGAQQLGSADEAVAQVVQADVCLVTKAELSNPNAINALVGELHALNPNAAVEVLRAGSFDPDLLLAPSGSRLAAPSTYRLAPRRVRGSQVVRHRSVESWSEEIEEPIMWSRFRDWLDLLYSLRASHLLRMKAVLNLVGHRIPHAIHGVGPLVGALEPFGDWGDDTATSRIVVITKGMDAEIIRQSFRALVLPGRAQSERSADHGGVGSS</sequence>
<dbReference type="Proteomes" id="UP001274321">
    <property type="component" value="Unassembled WGS sequence"/>
</dbReference>
<organism evidence="8 9">
    <name type="scientific">Terrihabitans rhizophilus</name>
    <dbReference type="NCBI Taxonomy" id="3092662"/>
    <lineage>
        <taxon>Bacteria</taxon>
        <taxon>Pseudomonadati</taxon>
        <taxon>Pseudomonadota</taxon>
        <taxon>Alphaproteobacteria</taxon>
        <taxon>Hyphomicrobiales</taxon>
        <taxon>Terrihabitans</taxon>
    </lineage>
</organism>
<comment type="catalytic activity">
    <reaction evidence="6">
        <text>GTP + H2O = GDP + phosphate + H(+)</text>
        <dbReference type="Rhea" id="RHEA:19669"/>
        <dbReference type="ChEBI" id="CHEBI:15377"/>
        <dbReference type="ChEBI" id="CHEBI:15378"/>
        <dbReference type="ChEBI" id="CHEBI:37565"/>
        <dbReference type="ChEBI" id="CHEBI:43474"/>
        <dbReference type="ChEBI" id="CHEBI:58189"/>
    </reaction>
    <physiologicalReaction direction="left-to-right" evidence="6">
        <dbReference type="Rhea" id="RHEA:19670"/>
    </physiologicalReaction>
</comment>
<comment type="function">
    <text evidence="5">Zinc chaperone that directly transfers zinc cofactor to target proteins, thereby activating them. Zinc is transferred from the CXCC motif in the GTPase domain to the zinc binding site in target proteins in a process requiring GTP hydrolysis.</text>
</comment>
<protein>
    <submittedName>
        <fullName evidence="8">GTP-binding protein</fullName>
    </submittedName>
</protein>
<dbReference type="CDD" id="cd03112">
    <property type="entry name" value="CobW-like"/>
    <property type="match status" value="1"/>
</dbReference>
<reference evidence="8 9" key="1">
    <citation type="submission" date="2023-11" db="EMBL/GenBank/DDBJ databases">
        <authorList>
            <person name="Bao R."/>
        </authorList>
    </citation>
    <scope>NUCLEOTIDE SEQUENCE [LARGE SCALE GENOMIC DNA]</scope>
    <source>
        <strain evidence="8 9">PJ23</strain>
    </source>
</reference>
<keyword evidence="2" id="KW-0378">Hydrolase</keyword>
<keyword evidence="3" id="KW-0143">Chaperone</keyword>
<dbReference type="PANTHER" id="PTHR13748:SF62">
    <property type="entry name" value="COBW DOMAIN-CONTAINING PROTEIN"/>
    <property type="match status" value="1"/>
</dbReference>
<dbReference type="SUPFAM" id="SSF52540">
    <property type="entry name" value="P-loop containing nucleoside triphosphate hydrolases"/>
    <property type="match status" value="1"/>
</dbReference>
<comment type="similarity">
    <text evidence="4">Belongs to the SIMIBI class G3E GTPase family. ZNG1 subfamily.</text>
</comment>
<dbReference type="PANTHER" id="PTHR13748">
    <property type="entry name" value="COBW-RELATED"/>
    <property type="match status" value="1"/>
</dbReference>
<dbReference type="InterPro" id="IPR051316">
    <property type="entry name" value="Zinc-reg_GTPase_activator"/>
</dbReference>
<evidence type="ECO:0000256" key="5">
    <source>
        <dbReference type="ARBA" id="ARBA00045658"/>
    </source>
</evidence>
<keyword evidence="1" id="KW-0547">Nucleotide-binding</keyword>
<evidence type="ECO:0000256" key="3">
    <source>
        <dbReference type="ARBA" id="ARBA00023186"/>
    </source>
</evidence>